<evidence type="ECO:0000256" key="4">
    <source>
        <dbReference type="ARBA" id="ARBA00022970"/>
    </source>
</evidence>
<dbReference type="InterPro" id="IPR028081">
    <property type="entry name" value="Leu-bd"/>
</dbReference>
<proteinExistence type="inferred from homology"/>
<keyword evidence="2" id="KW-0813">Transport</keyword>
<gene>
    <name evidence="6" type="ORF">ACFW6T_33600</name>
</gene>
<dbReference type="SUPFAM" id="SSF53822">
    <property type="entry name" value="Periplasmic binding protein-like I"/>
    <property type="match status" value="1"/>
</dbReference>
<feature type="domain" description="Leucine-binding protein" evidence="5">
    <location>
        <begin position="6"/>
        <end position="298"/>
    </location>
</feature>
<dbReference type="CDD" id="cd06268">
    <property type="entry name" value="PBP1_ABC_transporter_LIVBP-like"/>
    <property type="match status" value="1"/>
</dbReference>
<dbReference type="InterPro" id="IPR000709">
    <property type="entry name" value="Leu_Ile_Val-bd"/>
</dbReference>
<accession>A0ABW6GVV3</accession>
<evidence type="ECO:0000313" key="6">
    <source>
        <dbReference type="EMBL" id="MFE1356910.1"/>
    </source>
</evidence>
<dbReference type="InterPro" id="IPR051010">
    <property type="entry name" value="BCAA_transport"/>
</dbReference>
<dbReference type="RefSeq" id="WP_380328010.1">
    <property type="nucleotide sequence ID" value="NZ_JBHYPW010000044.1"/>
</dbReference>
<dbReference type="EMBL" id="JBHYPX010000111">
    <property type="protein sequence ID" value="MFE1356910.1"/>
    <property type="molecule type" value="Genomic_DNA"/>
</dbReference>
<evidence type="ECO:0000256" key="1">
    <source>
        <dbReference type="ARBA" id="ARBA00010062"/>
    </source>
</evidence>
<organism evidence="6 7">
    <name type="scientific">Kitasatospora phosalacinea</name>
    <dbReference type="NCBI Taxonomy" id="2065"/>
    <lineage>
        <taxon>Bacteria</taxon>
        <taxon>Bacillati</taxon>
        <taxon>Actinomycetota</taxon>
        <taxon>Actinomycetes</taxon>
        <taxon>Kitasatosporales</taxon>
        <taxon>Streptomycetaceae</taxon>
        <taxon>Kitasatospora</taxon>
    </lineage>
</organism>
<reference evidence="6 7" key="1">
    <citation type="submission" date="2024-09" db="EMBL/GenBank/DDBJ databases">
        <title>The Natural Products Discovery Center: Release of the First 8490 Sequenced Strains for Exploring Actinobacteria Biosynthetic Diversity.</title>
        <authorList>
            <person name="Kalkreuter E."/>
            <person name="Kautsar S.A."/>
            <person name="Yang D."/>
            <person name="Bader C.D."/>
            <person name="Teijaro C.N."/>
            <person name="Fluegel L."/>
            <person name="Davis C.M."/>
            <person name="Simpson J.R."/>
            <person name="Lauterbach L."/>
            <person name="Steele A.D."/>
            <person name="Gui C."/>
            <person name="Meng S."/>
            <person name="Li G."/>
            <person name="Viehrig K."/>
            <person name="Ye F."/>
            <person name="Su P."/>
            <person name="Kiefer A.F."/>
            <person name="Nichols A."/>
            <person name="Cepeda A.J."/>
            <person name="Yan W."/>
            <person name="Fan B."/>
            <person name="Jiang Y."/>
            <person name="Adhikari A."/>
            <person name="Zheng C.-J."/>
            <person name="Schuster L."/>
            <person name="Cowan T.M."/>
            <person name="Smanski M.J."/>
            <person name="Chevrette M.G."/>
            <person name="De Carvalho L.P.S."/>
            <person name="Shen B."/>
        </authorList>
    </citation>
    <scope>NUCLEOTIDE SEQUENCE [LARGE SCALE GENOMIC DNA]</scope>
    <source>
        <strain evidence="6 7">NPDC058753</strain>
    </source>
</reference>
<keyword evidence="4" id="KW-0029">Amino-acid transport</keyword>
<keyword evidence="7" id="KW-1185">Reference proteome</keyword>
<evidence type="ECO:0000256" key="3">
    <source>
        <dbReference type="ARBA" id="ARBA00022729"/>
    </source>
</evidence>
<protein>
    <submittedName>
        <fullName evidence="6">ABC transporter substrate-binding protein</fullName>
    </submittedName>
</protein>
<dbReference type="PANTHER" id="PTHR30483:SF6">
    <property type="entry name" value="PERIPLASMIC BINDING PROTEIN OF ABC TRANSPORTER FOR NATURAL AMINO ACIDS"/>
    <property type="match status" value="1"/>
</dbReference>
<sequence length="365" mass="37732">MSVAGVRVGALVPLSRPGWAAAGRQLLAGLELGVADVNAAGGIGGRPVELLVRDTAADPARAVAAVEELAGLGVSALVGEYHSVVARAVATRAEALALPYVCASAVLDGLVDAPARWVARIAPAQSYCWRVYADFLLGAGHRRVAVAADQGAYWAAGTEILRGHLAAHGGEVVGFDVRDHSPGTLCDALAASGAGALLLLVGHPEPAVPLVQAVRRDPRLGGVLLGAPAGQPELPDWLEQLGPDGAGVPFLRYLPARFTPHGVRVEAALRALLDAEPSFVAFEGWDAVTALAAALRTDGGGGAPDRSGAPDWSDVEVAGTRGTVRFARVPGSGVWQWAWPPVQVADRDPAEPERFRVLHAEEGRE</sequence>
<comment type="caution">
    <text evidence="6">The sequence shown here is derived from an EMBL/GenBank/DDBJ whole genome shotgun (WGS) entry which is preliminary data.</text>
</comment>
<evidence type="ECO:0000259" key="5">
    <source>
        <dbReference type="Pfam" id="PF13458"/>
    </source>
</evidence>
<comment type="similarity">
    <text evidence="1">Belongs to the leucine-binding protein family.</text>
</comment>
<dbReference type="PANTHER" id="PTHR30483">
    <property type="entry name" value="LEUCINE-SPECIFIC-BINDING PROTEIN"/>
    <property type="match status" value="1"/>
</dbReference>
<dbReference type="Gene3D" id="3.40.50.2300">
    <property type="match status" value="2"/>
</dbReference>
<name>A0ABW6GVV3_9ACTN</name>
<dbReference type="Pfam" id="PF13458">
    <property type="entry name" value="Peripla_BP_6"/>
    <property type="match status" value="1"/>
</dbReference>
<evidence type="ECO:0000313" key="7">
    <source>
        <dbReference type="Proteomes" id="UP001599542"/>
    </source>
</evidence>
<keyword evidence="3" id="KW-0732">Signal</keyword>
<evidence type="ECO:0000256" key="2">
    <source>
        <dbReference type="ARBA" id="ARBA00022448"/>
    </source>
</evidence>
<dbReference type="Proteomes" id="UP001599542">
    <property type="component" value="Unassembled WGS sequence"/>
</dbReference>
<dbReference type="PRINTS" id="PR00337">
    <property type="entry name" value="LEUILEVALBP"/>
</dbReference>
<dbReference type="InterPro" id="IPR028082">
    <property type="entry name" value="Peripla_BP_I"/>
</dbReference>